<evidence type="ECO:0000256" key="2">
    <source>
        <dbReference type="ARBA" id="ARBA00022475"/>
    </source>
</evidence>
<evidence type="ECO:0000256" key="3">
    <source>
        <dbReference type="ARBA" id="ARBA00022692"/>
    </source>
</evidence>
<keyword evidence="4" id="KW-1278">Translocase</keyword>
<dbReference type="InterPro" id="IPR050250">
    <property type="entry name" value="Macrolide_Exporter_MacB"/>
</dbReference>
<keyword evidence="6 7" id="KW-0472">Membrane</keyword>
<dbReference type="GO" id="GO:0005524">
    <property type="term" value="F:ATP binding"/>
    <property type="evidence" value="ECO:0007669"/>
    <property type="project" value="UniProtKB-KW"/>
</dbReference>
<evidence type="ECO:0000256" key="7">
    <source>
        <dbReference type="SAM" id="Phobius"/>
    </source>
</evidence>
<dbReference type="InterPro" id="IPR003838">
    <property type="entry name" value="ABC3_permease_C"/>
</dbReference>
<name>A0A378A1Z4_KLEPO</name>
<feature type="transmembrane region" description="Helical" evidence="7">
    <location>
        <begin position="310"/>
        <end position="333"/>
    </location>
</feature>
<evidence type="ECO:0000256" key="1">
    <source>
        <dbReference type="ARBA" id="ARBA00004651"/>
    </source>
</evidence>
<feature type="domain" description="ABC3 transporter permease C-terminal" evidence="8">
    <location>
        <begin position="229"/>
        <end position="343"/>
    </location>
</feature>
<keyword evidence="10" id="KW-0067">ATP-binding</keyword>
<keyword evidence="10" id="KW-0378">Hydrolase</keyword>
<reference evidence="10 11" key="1">
    <citation type="submission" date="2018-06" db="EMBL/GenBank/DDBJ databases">
        <authorList>
            <consortium name="Pathogen Informatics"/>
            <person name="Doyle S."/>
        </authorList>
    </citation>
    <scope>NUCLEOTIDE SEQUENCE [LARGE SCALE GENOMIC DNA]</scope>
    <source>
        <strain evidence="10 11">NCTC10313</strain>
    </source>
</reference>
<keyword evidence="3 7" id="KW-0812">Transmembrane</keyword>
<sequence>MVLADIRAIGTNTIDVYPGKDFGDDDPRYQQALKYDDLLAIQKQPWVRSATPAVSKSLRLRANNIDVAASAEGVGPQYFNVYGMTFSEGNTFNELQLNSRAQVVVLDSNTRRQLFPNKAKVVGEVILVGNMPATVIGVADEKQSMFGSSKILRVWLPYTTMAGRVMGQSWLNSITVRVHEGYDSETAEKQLLRLLELRHGKKDVFTWNMDSVLKTAERTTHTLQLFLTLVAVIALVVGGIGVMNIMLVSVTERTREIGIRMAVGARASDVLQQFLIEAVLVCLVGGALGVALSLMIAFILQLFLPGWEIGFSPLALLTAFLCSTLTGVLFGWLPARNAARLDPVDALARE</sequence>
<accession>A0A378A1Z4</accession>
<dbReference type="InterPro" id="IPR025857">
    <property type="entry name" value="MacB_PCD"/>
</dbReference>
<dbReference type="Pfam" id="PF12704">
    <property type="entry name" value="MacB_PCD"/>
    <property type="match status" value="1"/>
</dbReference>
<dbReference type="EC" id="3.6.3.-" evidence="10"/>
<feature type="transmembrane region" description="Helical" evidence="7">
    <location>
        <begin position="274"/>
        <end position="304"/>
    </location>
</feature>
<organism evidence="10 11">
    <name type="scientific">Klebsiella pneumoniae subsp. ozaenae</name>
    <dbReference type="NCBI Taxonomy" id="574"/>
    <lineage>
        <taxon>Bacteria</taxon>
        <taxon>Pseudomonadati</taxon>
        <taxon>Pseudomonadota</taxon>
        <taxon>Gammaproteobacteria</taxon>
        <taxon>Enterobacterales</taxon>
        <taxon>Enterobacteriaceae</taxon>
        <taxon>Klebsiella/Raoultella group</taxon>
        <taxon>Klebsiella</taxon>
        <taxon>Klebsiella pneumoniae complex</taxon>
    </lineage>
</organism>
<comment type="subcellular location">
    <subcellularLocation>
        <location evidence="1">Cell membrane</location>
        <topology evidence="1">Multi-pass membrane protein</topology>
    </subcellularLocation>
</comment>
<evidence type="ECO:0000313" key="10">
    <source>
        <dbReference type="EMBL" id="STU92131.1"/>
    </source>
</evidence>
<keyword evidence="10" id="KW-0547">Nucleotide-binding</keyword>
<evidence type="ECO:0000256" key="4">
    <source>
        <dbReference type="ARBA" id="ARBA00022967"/>
    </source>
</evidence>
<dbReference type="GO" id="GO:0022857">
    <property type="term" value="F:transmembrane transporter activity"/>
    <property type="evidence" value="ECO:0007669"/>
    <property type="project" value="TreeGrafter"/>
</dbReference>
<dbReference type="GO" id="GO:0005886">
    <property type="term" value="C:plasma membrane"/>
    <property type="evidence" value="ECO:0007669"/>
    <property type="project" value="UniProtKB-SubCell"/>
</dbReference>
<evidence type="ECO:0000256" key="6">
    <source>
        <dbReference type="ARBA" id="ARBA00023136"/>
    </source>
</evidence>
<keyword evidence="2" id="KW-1003">Cell membrane</keyword>
<protein>
    <submittedName>
        <fullName evidence="10">Macrolide export ATP-binding/permease MacB</fullName>
        <ecNumber evidence="10">3.6.3.-</ecNumber>
    </submittedName>
</protein>
<keyword evidence="5 7" id="KW-1133">Transmembrane helix</keyword>
<dbReference type="Proteomes" id="UP000254487">
    <property type="component" value="Unassembled WGS sequence"/>
</dbReference>
<evidence type="ECO:0000313" key="11">
    <source>
        <dbReference type="Proteomes" id="UP000254487"/>
    </source>
</evidence>
<dbReference type="PANTHER" id="PTHR30572:SF7">
    <property type="entry name" value="MACROLIDE EXPORT ATP-BINDING_PERMEASE PROTEIN MACB"/>
    <property type="match status" value="1"/>
</dbReference>
<dbReference type="STRING" id="1218098.GCA_001598715_01277"/>
<proteinExistence type="predicted"/>
<evidence type="ECO:0000259" key="8">
    <source>
        <dbReference type="Pfam" id="PF02687"/>
    </source>
</evidence>
<feature type="domain" description="MacB-like periplasmic core" evidence="9">
    <location>
        <begin position="6"/>
        <end position="192"/>
    </location>
</feature>
<dbReference type="Pfam" id="PF02687">
    <property type="entry name" value="FtsX"/>
    <property type="match status" value="1"/>
</dbReference>
<gene>
    <name evidence="10" type="primary">macB_1</name>
    <name evidence="10" type="ORF">NCTC10313_04579</name>
</gene>
<dbReference type="AlphaFoldDB" id="A0A378A1Z4"/>
<dbReference type="EMBL" id="UGLW01000003">
    <property type="protein sequence ID" value="STU92131.1"/>
    <property type="molecule type" value="Genomic_DNA"/>
</dbReference>
<evidence type="ECO:0000256" key="5">
    <source>
        <dbReference type="ARBA" id="ARBA00022989"/>
    </source>
</evidence>
<dbReference type="PANTHER" id="PTHR30572">
    <property type="entry name" value="MEMBRANE COMPONENT OF TRANSPORTER-RELATED"/>
    <property type="match status" value="1"/>
</dbReference>
<evidence type="ECO:0000259" key="9">
    <source>
        <dbReference type="Pfam" id="PF12704"/>
    </source>
</evidence>
<dbReference type="GO" id="GO:0016787">
    <property type="term" value="F:hydrolase activity"/>
    <property type="evidence" value="ECO:0007669"/>
    <property type="project" value="UniProtKB-KW"/>
</dbReference>
<feature type="transmembrane region" description="Helical" evidence="7">
    <location>
        <begin position="225"/>
        <end position="250"/>
    </location>
</feature>